<dbReference type="InterPro" id="IPR027417">
    <property type="entry name" value="P-loop_NTPase"/>
</dbReference>
<evidence type="ECO:0000256" key="6">
    <source>
        <dbReference type="ARBA" id="ARBA00023136"/>
    </source>
</evidence>
<keyword evidence="4" id="KW-0067">ATP-binding</keyword>
<dbReference type="PROSITE" id="PS00211">
    <property type="entry name" value="ABC_TRANSPORTER_1"/>
    <property type="match status" value="1"/>
</dbReference>
<name>A0ABX9IDN5_9ACTN</name>
<dbReference type="Proteomes" id="UP000256324">
    <property type="component" value="Unassembled WGS sequence"/>
</dbReference>
<dbReference type="Gene3D" id="1.20.1560.10">
    <property type="entry name" value="ABC transporter type 1, transmembrane domain"/>
    <property type="match status" value="1"/>
</dbReference>
<feature type="transmembrane region" description="Helical" evidence="7">
    <location>
        <begin position="255"/>
        <end position="277"/>
    </location>
</feature>
<dbReference type="InterPro" id="IPR011527">
    <property type="entry name" value="ABC1_TM_dom"/>
</dbReference>
<evidence type="ECO:0000259" key="9">
    <source>
        <dbReference type="PROSITE" id="PS50929"/>
    </source>
</evidence>
<gene>
    <name evidence="10" type="ORF">CP880_05840</name>
</gene>
<keyword evidence="2 7" id="KW-0812">Transmembrane</keyword>
<feature type="domain" description="ABC transmembrane type-1" evidence="9">
    <location>
        <begin position="35"/>
        <end position="299"/>
    </location>
</feature>
<comment type="caution">
    <text evidence="10">The sequence shown here is derived from an EMBL/GenBank/DDBJ whole genome shotgun (WGS) entry which is preliminary data.</text>
</comment>
<organism evidence="10 11">
    <name type="scientific">Cutibacterium namnetense</name>
    <dbReference type="NCBI Taxonomy" id="1574624"/>
    <lineage>
        <taxon>Bacteria</taxon>
        <taxon>Bacillati</taxon>
        <taxon>Actinomycetota</taxon>
        <taxon>Actinomycetes</taxon>
        <taxon>Propionibacteriales</taxon>
        <taxon>Propionibacteriaceae</taxon>
        <taxon>Cutibacterium</taxon>
    </lineage>
</organism>
<dbReference type="SUPFAM" id="SSF90123">
    <property type="entry name" value="ABC transporter transmembrane region"/>
    <property type="match status" value="1"/>
</dbReference>
<dbReference type="PROSITE" id="PS50893">
    <property type="entry name" value="ABC_TRANSPORTER_2"/>
    <property type="match status" value="1"/>
</dbReference>
<feature type="domain" description="ABC transporter" evidence="8">
    <location>
        <begin position="348"/>
        <end position="583"/>
    </location>
</feature>
<dbReference type="InterPro" id="IPR003593">
    <property type="entry name" value="AAA+_ATPase"/>
</dbReference>
<comment type="subcellular location">
    <subcellularLocation>
        <location evidence="1">Cell membrane</location>
        <topology evidence="1">Multi-pass membrane protein</topology>
    </subcellularLocation>
</comment>
<evidence type="ECO:0000256" key="1">
    <source>
        <dbReference type="ARBA" id="ARBA00004651"/>
    </source>
</evidence>
<feature type="transmembrane region" description="Helical" evidence="7">
    <location>
        <begin position="134"/>
        <end position="154"/>
    </location>
</feature>
<dbReference type="PANTHER" id="PTHR24221:SF397">
    <property type="entry name" value="ABC TRANSPORTER, ATP-BINDING TRANSMEMBRANE PROTEIN"/>
    <property type="match status" value="1"/>
</dbReference>
<dbReference type="SMART" id="SM00382">
    <property type="entry name" value="AAA"/>
    <property type="match status" value="1"/>
</dbReference>
<dbReference type="InterPro" id="IPR003439">
    <property type="entry name" value="ABC_transporter-like_ATP-bd"/>
</dbReference>
<dbReference type="EMBL" id="PCZS01000001">
    <property type="protein sequence ID" value="REB71185.1"/>
    <property type="molecule type" value="Genomic_DNA"/>
</dbReference>
<feature type="transmembrane region" description="Helical" evidence="7">
    <location>
        <begin position="71"/>
        <end position="91"/>
    </location>
</feature>
<dbReference type="Gene3D" id="3.40.50.300">
    <property type="entry name" value="P-loop containing nucleotide triphosphate hydrolases"/>
    <property type="match status" value="1"/>
</dbReference>
<evidence type="ECO:0000313" key="10">
    <source>
        <dbReference type="EMBL" id="REB71185.1"/>
    </source>
</evidence>
<accession>A0ABX9IDN5</accession>
<sequence>MSTTSSRLSWAGDILLARAFQPLLTDEGTRRFHSSLAWAGALGVIEGVGLFAVIPTFTAFVMGQSSLGLTWWGWVWVLAALAVAGAVVSYLQASTGYLCGMDVLSHLSTRIGDHVASLPLGWFRSSFPARLSRLLTRGLMTLGECLGHFTAPLVKGMTTTLVMMVLAWVWSWELGLALLLAIPIIYLLTIASRALKLRGEALTYPTEQELAARIVEFCQSQPALRAAGRASGYKPLHDAQVASGRAARKDLWLEVLANFVSGLAAQGIAVTLIVLAANLGGSGRLSPVVAVAFIGVSLRYTKVLEDVCAATLGIEMAREPVAEVDEILSATVLAEPDVPAGLPAPGEVSFEGVSFGYDQACPVVHDISFTAPAGGLTAIVGPSGAGKTTLFRLIARFWDVDSGTVRVGGADVRDQTTEQLMGQLAMVFQDVYLYDSTLAENIRIGCPDATDEQVRQAGALAGVDEIAPRLPGGWDASVGEGGRRLSGGERQRVSVARALLKRAPILLFDEATSALDPDNEAHVEAAMTQLRQNSTIVVIAHKLDTIRSADQIVVVDRTGRVCQVGTHDDLIASSGRYADLWHARERAVGWSLVGQR</sequence>
<keyword evidence="3" id="KW-0547">Nucleotide-binding</keyword>
<keyword evidence="5 7" id="KW-1133">Transmembrane helix</keyword>
<evidence type="ECO:0000256" key="7">
    <source>
        <dbReference type="SAM" id="Phobius"/>
    </source>
</evidence>
<feature type="transmembrane region" description="Helical" evidence="7">
    <location>
        <begin position="166"/>
        <end position="188"/>
    </location>
</feature>
<evidence type="ECO:0000256" key="4">
    <source>
        <dbReference type="ARBA" id="ARBA00022840"/>
    </source>
</evidence>
<keyword evidence="11" id="KW-1185">Reference proteome</keyword>
<reference evidence="10 11" key="1">
    <citation type="submission" date="2017-09" db="EMBL/GenBank/DDBJ databases">
        <authorList>
            <person name="Bumgarner R.E."/>
        </authorList>
    </citation>
    <scope>NUCLEOTIDE SEQUENCE [LARGE SCALE GENOMIC DNA]</scope>
    <source>
        <strain evidence="10 11">T34998</strain>
    </source>
</reference>
<protein>
    <submittedName>
        <fullName evidence="10">ABC transporter</fullName>
    </submittedName>
</protein>
<dbReference type="Pfam" id="PF00664">
    <property type="entry name" value="ABC_membrane"/>
    <property type="match status" value="1"/>
</dbReference>
<dbReference type="PROSITE" id="PS50929">
    <property type="entry name" value="ABC_TM1F"/>
    <property type="match status" value="1"/>
</dbReference>
<feature type="transmembrane region" description="Helical" evidence="7">
    <location>
        <begin position="36"/>
        <end position="59"/>
    </location>
</feature>
<dbReference type="InterPro" id="IPR036640">
    <property type="entry name" value="ABC1_TM_sf"/>
</dbReference>
<dbReference type="InterPro" id="IPR039421">
    <property type="entry name" value="Type_1_exporter"/>
</dbReference>
<dbReference type="RefSeq" id="WP_115938566.1">
    <property type="nucleotide sequence ID" value="NZ_PCZS01000001.1"/>
</dbReference>
<keyword evidence="6 7" id="KW-0472">Membrane</keyword>
<dbReference type="Pfam" id="PF00005">
    <property type="entry name" value="ABC_tran"/>
    <property type="match status" value="1"/>
</dbReference>
<proteinExistence type="predicted"/>
<dbReference type="SUPFAM" id="SSF52540">
    <property type="entry name" value="P-loop containing nucleoside triphosphate hydrolases"/>
    <property type="match status" value="1"/>
</dbReference>
<evidence type="ECO:0000256" key="3">
    <source>
        <dbReference type="ARBA" id="ARBA00022741"/>
    </source>
</evidence>
<dbReference type="PANTHER" id="PTHR24221">
    <property type="entry name" value="ATP-BINDING CASSETTE SUB-FAMILY B"/>
    <property type="match status" value="1"/>
</dbReference>
<dbReference type="InterPro" id="IPR017871">
    <property type="entry name" value="ABC_transporter-like_CS"/>
</dbReference>
<evidence type="ECO:0000259" key="8">
    <source>
        <dbReference type="PROSITE" id="PS50893"/>
    </source>
</evidence>
<evidence type="ECO:0000256" key="5">
    <source>
        <dbReference type="ARBA" id="ARBA00022989"/>
    </source>
</evidence>
<evidence type="ECO:0000313" key="11">
    <source>
        <dbReference type="Proteomes" id="UP000256324"/>
    </source>
</evidence>
<evidence type="ECO:0000256" key="2">
    <source>
        <dbReference type="ARBA" id="ARBA00022692"/>
    </source>
</evidence>